<feature type="compositionally biased region" description="Polar residues" evidence="1">
    <location>
        <begin position="45"/>
        <end position="58"/>
    </location>
</feature>
<keyword evidence="3" id="KW-1185">Reference proteome</keyword>
<accession>A0A5B7DXY3</accession>
<gene>
    <name evidence="2" type="ORF">E2C01_018979</name>
</gene>
<proteinExistence type="predicted"/>
<sequence length="69" mass="7617">MKALQRSVSERGPQTLLCTSNNQQNGPLTHDTPRHVRKTPVVPAQATSRHITSRSATHPASEEVSHFPH</sequence>
<evidence type="ECO:0000313" key="3">
    <source>
        <dbReference type="Proteomes" id="UP000324222"/>
    </source>
</evidence>
<comment type="caution">
    <text evidence="2">The sequence shown here is derived from an EMBL/GenBank/DDBJ whole genome shotgun (WGS) entry which is preliminary data.</text>
</comment>
<evidence type="ECO:0000256" key="1">
    <source>
        <dbReference type="SAM" id="MobiDB-lite"/>
    </source>
</evidence>
<evidence type="ECO:0000313" key="2">
    <source>
        <dbReference type="EMBL" id="MPC25856.1"/>
    </source>
</evidence>
<feature type="compositionally biased region" description="Basic and acidic residues" evidence="1">
    <location>
        <begin position="60"/>
        <end position="69"/>
    </location>
</feature>
<feature type="region of interest" description="Disordered" evidence="1">
    <location>
        <begin position="1"/>
        <end position="69"/>
    </location>
</feature>
<dbReference type="AlphaFoldDB" id="A0A5B7DXY3"/>
<feature type="compositionally biased region" description="Polar residues" evidence="1">
    <location>
        <begin position="16"/>
        <end position="27"/>
    </location>
</feature>
<name>A0A5B7DXY3_PORTR</name>
<organism evidence="2 3">
    <name type="scientific">Portunus trituberculatus</name>
    <name type="common">Swimming crab</name>
    <name type="synonym">Neptunus trituberculatus</name>
    <dbReference type="NCBI Taxonomy" id="210409"/>
    <lineage>
        <taxon>Eukaryota</taxon>
        <taxon>Metazoa</taxon>
        <taxon>Ecdysozoa</taxon>
        <taxon>Arthropoda</taxon>
        <taxon>Crustacea</taxon>
        <taxon>Multicrustacea</taxon>
        <taxon>Malacostraca</taxon>
        <taxon>Eumalacostraca</taxon>
        <taxon>Eucarida</taxon>
        <taxon>Decapoda</taxon>
        <taxon>Pleocyemata</taxon>
        <taxon>Brachyura</taxon>
        <taxon>Eubrachyura</taxon>
        <taxon>Portunoidea</taxon>
        <taxon>Portunidae</taxon>
        <taxon>Portuninae</taxon>
        <taxon>Portunus</taxon>
    </lineage>
</organism>
<dbReference type="Proteomes" id="UP000324222">
    <property type="component" value="Unassembled WGS sequence"/>
</dbReference>
<dbReference type="EMBL" id="VSRR010001519">
    <property type="protein sequence ID" value="MPC25856.1"/>
    <property type="molecule type" value="Genomic_DNA"/>
</dbReference>
<protein>
    <submittedName>
        <fullName evidence="2">Uncharacterized protein</fullName>
    </submittedName>
</protein>
<reference evidence="2 3" key="1">
    <citation type="submission" date="2019-05" db="EMBL/GenBank/DDBJ databases">
        <title>Another draft genome of Portunus trituberculatus and its Hox gene families provides insights of decapod evolution.</title>
        <authorList>
            <person name="Jeong J.-H."/>
            <person name="Song I."/>
            <person name="Kim S."/>
            <person name="Choi T."/>
            <person name="Kim D."/>
            <person name="Ryu S."/>
            <person name="Kim W."/>
        </authorList>
    </citation>
    <scope>NUCLEOTIDE SEQUENCE [LARGE SCALE GENOMIC DNA]</scope>
    <source>
        <tissue evidence="2">Muscle</tissue>
    </source>
</reference>